<comment type="caution">
    <text evidence="4">The sequence shown here is derived from an EMBL/GenBank/DDBJ whole genome shotgun (WGS) entry which is preliminary data.</text>
</comment>
<keyword evidence="1" id="KW-0677">Repeat</keyword>
<feature type="repeat" description="ANK" evidence="3">
    <location>
        <begin position="1"/>
        <end position="30"/>
    </location>
</feature>
<feature type="repeat" description="ANK" evidence="3">
    <location>
        <begin position="101"/>
        <end position="133"/>
    </location>
</feature>
<dbReference type="GO" id="GO:0005737">
    <property type="term" value="C:cytoplasm"/>
    <property type="evidence" value="ECO:0007669"/>
    <property type="project" value="TreeGrafter"/>
</dbReference>
<dbReference type="PROSITE" id="PS50088">
    <property type="entry name" value="ANK_REPEAT"/>
    <property type="match status" value="3"/>
</dbReference>
<name>A0AAN6UNM2_9PEZI</name>
<dbReference type="InterPro" id="IPR036770">
    <property type="entry name" value="Ankyrin_rpt-contain_sf"/>
</dbReference>
<reference evidence="4" key="2">
    <citation type="submission" date="2023-05" db="EMBL/GenBank/DDBJ databases">
        <authorList>
            <consortium name="Lawrence Berkeley National Laboratory"/>
            <person name="Steindorff A."/>
            <person name="Hensen N."/>
            <person name="Bonometti L."/>
            <person name="Westerberg I."/>
            <person name="Brannstrom I.O."/>
            <person name="Guillou S."/>
            <person name="Cros-Aarteil S."/>
            <person name="Calhoun S."/>
            <person name="Haridas S."/>
            <person name="Kuo A."/>
            <person name="Mondo S."/>
            <person name="Pangilinan J."/>
            <person name="Riley R."/>
            <person name="Labutti K."/>
            <person name="Andreopoulos B."/>
            <person name="Lipzen A."/>
            <person name="Chen C."/>
            <person name="Yanf M."/>
            <person name="Daum C."/>
            <person name="Ng V."/>
            <person name="Clum A."/>
            <person name="Ohm R."/>
            <person name="Martin F."/>
            <person name="Silar P."/>
            <person name="Natvig D."/>
            <person name="Lalanne C."/>
            <person name="Gautier V."/>
            <person name="Ament-Velasquez S.L."/>
            <person name="Kruys A."/>
            <person name="Hutchinson M.I."/>
            <person name="Powell A.J."/>
            <person name="Barry K."/>
            <person name="Miller A.N."/>
            <person name="Grigoriev I.V."/>
            <person name="Debuchy R."/>
            <person name="Gladieux P."/>
            <person name="Thoren M.H."/>
            <person name="Johannesson H."/>
        </authorList>
    </citation>
    <scope>NUCLEOTIDE SEQUENCE</scope>
    <source>
        <strain evidence="4">CBS 123565</strain>
    </source>
</reference>
<evidence type="ECO:0000313" key="5">
    <source>
        <dbReference type="Proteomes" id="UP001304895"/>
    </source>
</evidence>
<feature type="repeat" description="ANK" evidence="3">
    <location>
        <begin position="31"/>
        <end position="63"/>
    </location>
</feature>
<dbReference type="SUPFAM" id="SSF48403">
    <property type="entry name" value="Ankyrin repeat"/>
    <property type="match status" value="1"/>
</dbReference>
<dbReference type="PANTHER" id="PTHR24198">
    <property type="entry name" value="ANKYRIN REPEAT AND PROTEIN KINASE DOMAIN-CONTAINING PROTEIN"/>
    <property type="match status" value="1"/>
</dbReference>
<sequence length="163" mass="17915">TPLSQAAKDGHETIVRLLLDHGASLEARNVYGATPMWYAMSQGHLPVIQLLHENGADINSRDEAGMSGLSALVNRRYLVRYATVRQVLDMGVDIESKNNDTGYTLLMCAVQFNNRALVQLLLDYGANVHAKTRCGRTALMISYRLRAGPEMMVKVLLEAGANV</sequence>
<evidence type="ECO:0000256" key="3">
    <source>
        <dbReference type="PROSITE-ProRule" id="PRU00023"/>
    </source>
</evidence>
<feature type="non-terminal residue" evidence="4">
    <location>
        <position position="163"/>
    </location>
</feature>
<accession>A0AAN6UNM2</accession>
<evidence type="ECO:0000313" key="4">
    <source>
        <dbReference type="EMBL" id="KAK4136114.1"/>
    </source>
</evidence>
<keyword evidence="2 3" id="KW-0040">ANK repeat</keyword>
<gene>
    <name evidence="4" type="ORF">BT67DRAFT_343923</name>
</gene>
<organism evidence="4 5">
    <name type="scientific">Trichocladium antarcticum</name>
    <dbReference type="NCBI Taxonomy" id="1450529"/>
    <lineage>
        <taxon>Eukaryota</taxon>
        <taxon>Fungi</taxon>
        <taxon>Dikarya</taxon>
        <taxon>Ascomycota</taxon>
        <taxon>Pezizomycotina</taxon>
        <taxon>Sordariomycetes</taxon>
        <taxon>Sordariomycetidae</taxon>
        <taxon>Sordariales</taxon>
        <taxon>Chaetomiaceae</taxon>
        <taxon>Trichocladium</taxon>
    </lineage>
</organism>
<evidence type="ECO:0000256" key="1">
    <source>
        <dbReference type="ARBA" id="ARBA00022737"/>
    </source>
</evidence>
<protein>
    <submittedName>
        <fullName evidence="4">Ankyrin</fullName>
    </submittedName>
</protein>
<dbReference type="PROSITE" id="PS50297">
    <property type="entry name" value="ANK_REP_REGION"/>
    <property type="match status" value="3"/>
</dbReference>
<proteinExistence type="predicted"/>
<dbReference type="SMART" id="SM00248">
    <property type="entry name" value="ANK"/>
    <property type="match status" value="4"/>
</dbReference>
<dbReference type="EMBL" id="MU853404">
    <property type="protein sequence ID" value="KAK4136114.1"/>
    <property type="molecule type" value="Genomic_DNA"/>
</dbReference>
<dbReference type="PANTHER" id="PTHR24198:SF165">
    <property type="entry name" value="ANKYRIN REPEAT-CONTAINING PROTEIN-RELATED"/>
    <property type="match status" value="1"/>
</dbReference>
<dbReference type="AlphaFoldDB" id="A0AAN6UNM2"/>
<dbReference type="Gene3D" id="1.25.40.20">
    <property type="entry name" value="Ankyrin repeat-containing domain"/>
    <property type="match status" value="2"/>
</dbReference>
<dbReference type="Proteomes" id="UP001304895">
    <property type="component" value="Unassembled WGS sequence"/>
</dbReference>
<evidence type="ECO:0000256" key="2">
    <source>
        <dbReference type="ARBA" id="ARBA00023043"/>
    </source>
</evidence>
<reference evidence="4" key="1">
    <citation type="journal article" date="2023" name="Mol. Phylogenet. Evol.">
        <title>Genome-scale phylogeny and comparative genomics of the fungal order Sordariales.</title>
        <authorList>
            <person name="Hensen N."/>
            <person name="Bonometti L."/>
            <person name="Westerberg I."/>
            <person name="Brannstrom I.O."/>
            <person name="Guillou S."/>
            <person name="Cros-Aarteil S."/>
            <person name="Calhoun S."/>
            <person name="Haridas S."/>
            <person name="Kuo A."/>
            <person name="Mondo S."/>
            <person name="Pangilinan J."/>
            <person name="Riley R."/>
            <person name="LaButti K."/>
            <person name="Andreopoulos B."/>
            <person name="Lipzen A."/>
            <person name="Chen C."/>
            <person name="Yan M."/>
            <person name="Daum C."/>
            <person name="Ng V."/>
            <person name="Clum A."/>
            <person name="Steindorff A."/>
            <person name="Ohm R.A."/>
            <person name="Martin F."/>
            <person name="Silar P."/>
            <person name="Natvig D.O."/>
            <person name="Lalanne C."/>
            <person name="Gautier V."/>
            <person name="Ament-Velasquez S.L."/>
            <person name="Kruys A."/>
            <person name="Hutchinson M.I."/>
            <person name="Powell A.J."/>
            <person name="Barry K."/>
            <person name="Miller A.N."/>
            <person name="Grigoriev I.V."/>
            <person name="Debuchy R."/>
            <person name="Gladieux P."/>
            <person name="Hiltunen Thoren M."/>
            <person name="Johannesson H."/>
        </authorList>
    </citation>
    <scope>NUCLEOTIDE SEQUENCE</scope>
    <source>
        <strain evidence="4">CBS 123565</strain>
    </source>
</reference>
<feature type="non-terminal residue" evidence="4">
    <location>
        <position position="1"/>
    </location>
</feature>
<dbReference type="PRINTS" id="PR01415">
    <property type="entry name" value="ANKYRIN"/>
</dbReference>
<keyword evidence="5" id="KW-1185">Reference proteome</keyword>
<dbReference type="Pfam" id="PF12796">
    <property type="entry name" value="Ank_2"/>
    <property type="match status" value="2"/>
</dbReference>
<dbReference type="InterPro" id="IPR002110">
    <property type="entry name" value="Ankyrin_rpt"/>
</dbReference>